<evidence type="ECO:0000256" key="2">
    <source>
        <dbReference type="ARBA" id="ARBA00005189"/>
    </source>
</evidence>
<dbReference type="Pfam" id="PF13649">
    <property type="entry name" value="Methyltransf_25"/>
    <property type="match status" value="1"/>
</dbReference>
<dbReference type="EC" id="2.1.1.103" evidence="5"/>
<dbReference type="Gene3D" id="3.40.50.150">
    <property type="entry name" value="Vaccinia Virus protein VP39"/>
    <property type="match status" value="1"/>
</dbReference>
<dbReference type="PANTHER" id="PTHR44307:SF2">
    <property type="entry name" value="PHOSPHOETHANOLAMINE METHYLTRANSFERASE ISOFORM X1"/>
    <property type="match status" value="1"/>
</dbReference>
<dbReference type="GO" id="GO:0032259">
    <property type="term" value="P:methylation"/>
    <property type="evidence" value="ECO:0007669"/>
    <property type="project" value="UniProtKB-KW"/>
</dbReference>
<keyword evidence="11" id="KW-1185">Reference proteome</keyword>
<name>A0A9X0DKT7_9HELO</name>
<evidence type="ECO:0000256" key="6">
    <source>
        <dbReference type="ARBA" id="ARBA00047619"/>
    </source>
</evidence>
<dbReference type="InterPro" id="IPR041698">
    <property type="entry name" value="Methyltransf_25"/>
</dbReference>
<evidence type="ECO:0000256" key="7">
    <source>
        <dbReference type="ARBA" id="ARBA00047622"/>
    </source>
</evidence>
<accession>A0A9X0DKT7</accession>
<evidence type="ECO:0000256" key="4">
    <source>
        <dbReference type="ARBA" id="ARBA00022679"/>
    </source>
</evidence>
<dbReference type="GO" id="GO:0000234">
    <property type="term" value="F:phosphoethanolamine N-methyltransferase activity"/>
    <property type="evidence" value="ECO:0007669"/>
    <property type="project" value="UniProtKB-EC"/>
</dbReference>
<dbReference type="PANTHER" id="PTHR44307">
    <property type="entry name" value="PHOSPHOETHANOLAMINE METHYLTRANSFERASE"/>
    <property type="match status" value="1"/>
</dbReference>
<evidence type="ECO:0000256" key="1">
    <source>
        <dbReference type="ARBA" id="ARBA00004969"/>
    </source>
</evidence>
<feature type="domain" description="Methyltransferase" evidence="9">
    <location>
        <begin position="78"/>
        <end position="173"/>
    </location>
</feature>
<evidence type="ECO:0000256" key="5">
    <source>
        <dbReference type="ARBA" id="ARBA00035674"/>
    </source>
</evidence>
<dbReference type="Proteomes" id="UP001152300">
    <property type="component" value="Unassembled WGS sequence"/>
</dbReference>
<dbReference type="CDD" id="cd02440">
    <property type="entry name" value="AdoMet_MTases"/>
    <property type="match status" value="1"/>
</dbReference>
<organism evidence="10 11">
    <name type="scientific">Sclerotinia nivalis</name>
    <dbReference type="NCBI Taxonomy" id="352851"/>
    <lineage>
        <taxon>Eukaryota</taxon>
        <taxon>Fungi</taxon>
        <taxon>Dikarya</taxon>
        <taxon>Ascomycota</taxon>
        <taxon>Pezizomycotina</taxon>
        <taxon>Leotiomycetes</taxon>
        <taxon>Helotiales</taxon>
        <taxon>Sclerotiniaceae</taxon>
        <taxon>Sclerotinia</taxon>
    </lineage>
</organism>
<evidence type="ECO:0000256" key="8">
    <source>
        <dbReference type="ARBA" id="ARBA00047841"/>
    </source>
</evidence>
<dbReference type="AlphaFoldDB" id="A0A9X0DKT7"/>
<comment type="catalytic activity">
    <reaction evidence="6">
        <text>N,N-dimethylethanolamine phosphate + S-adenosyl-L-methionine = phosphocholine + S-adenosyl-L-homocysteine + H(+)</text>
        <dbReference type="Rhea" id="RHEA:25325"/>
        <dbReference type="ChEBI" id="CHEBI:15378"/>
        <dbReference type="ChEBI" id="CHEBI:57856"/>
        <dbReference type="ChEBI" id="CHEBI:58641"/>
        <dbReference type="ChEBI" id="CHEBI:59789"/>
        <dbReference type="ChEBI" id="CHEBI:295975"/>
        <dbReference type="EC" id="2.1.1.103"/>
    </reaction>
    <physiologicalReaction direction="left-to-right" evidence="6">
        <dbReference type="Rhea" id="RHEA:25326"/>
    </physiologicalReaction>
</comment>
<keyword evidence="3" id="KW-0489">Methyltransferase</keyword>
<dbReference type="OrthoDB" id="540004at2759"/>
<reference evidence="10" key="1">
    <citation type="submission" date="2022-11" db="EMBL/GenBank/DDBJ databases">
        <title>Genome Resource of Sclerotinia nivalis Strain SnTB1, a Plant Pathogen Isolated from American Ginseng.</title>
        <authorList>
            <person name="Fan S."/>
        </authorList>
    </citation>
    <scope>NUCLEOTIDE SEQUENCE</scope>
    <source>
        <strain evidence="10">SnTB1</strain>
    </source>
</reference>
<comment type="pathway">
    <text evidence="2">Lipid metabolism.</text>
</comment>
<evidence type="ECO:0000256" key="3">
    <source>
        <dbReference type="ARBA" id="ARBA00022603"/>
    </source>
</evidence>
<keyword evidence="4" id="KW-0808">Transferase</keyword>
<proteinExistence type="predicted"/>
<evidence type="ECO:0000259" key="9">
    <source>
        <dbReference type="Pfam" id="PF13649"/>
    </source>
</evidence>
<comment type="catalytic activity">
    <reaction evidence="7">
        <text>phosphoethanolamine + S-adenosyl-L-methionine = N-methylethanolamine phosphate + S-adenosyl-L-homocysteine + H(+)</text>
        <dbReference type="Rhea" id="RHEA:20365"/>
        <dbReference type="ChEBI" id="CHEBI:15378"/>
        <dbReference type="ChEBI" id="CHEBI:57781"/>
        <dbReference type="ChEBI" id="CHEBI:57856"/>
        <dbReference type="ChEBI" id="CHEBI:58190"/>
        <dbReference type="ChEBI" id="CHEBI:59789"/>
        <dbReference type="EC" id="2.1.1.103"/>
    </reaction>
    <physiologicalReaction direction="left-to-right" evidence="7">
        <dbReference type="Rhea" id="RHEA:20366"/>
    </physiologicalReaction>
</comment>
<comment type="pathway">
    <text evidence="1">Phospholipid metabolism; phosphatidylcholine biosynthesis.</text>
</comment>
<evidence type="ECO:0000313" key="11">
    <source>
        <dbReference type="Proteomes" id="UP001152300"/>
    </source>
</evidence>
<dbReference type="EMBL" id="JAPEIS010000007">
    <property type="protein sequence ID" value="KAJ8064383.1"/>
    <property type="molecule type" value="Genomic_DNA"/>
</dbReference>
<sequence length="267" mass="29722">MPPSAVIDEPKFTSTVIIGETKLAPPTSPPRKSEEAKFPSVEYYDHLAKVYENAFSHDIGLEEFIQQTLLELPKNAKVLDVGCGTGKPVSYTMAAHGHNVHGFDLSSAMVDLSIKRVPTGSFEQANMLEYSPRFRNNTPDIDVIFTIFSLFCLSRKEMITMASKMFNWLKPNGLLCIGTICAEDFKTTPSMYDTDGLCATNVKMMFMGSRCSSMTAFTKQGWKSVIETAGFEIIHTKSNLFVPRPSPGVATDDEMHYFIMARKIQEG</sequence>
<gene>
    <name evidence="10" type="ORF">OCU04_006726</name>
</gene>
<dbReference type="SUPFAM" id="SSF53335">
    <property type="entry name" value="S-adenosyl-L-methionine-dependent methyltransferases"/>
    <property type="match status" value="1"/>
</dbReference>
<evidence type="ECO:0000313" key="10">
    <source>
        <dbReference type="EMBL" id="KAJ8064383.1"/>
    </source>
</evidence>
<comment type="catalytic activity">
    <reaction evidence="8">
        <text>N-methylethanolamine phosphate + S-adenosyl-L-methionine = N,N-dimethylethanolamine phosphate + S-adenosyl-L-homocysteine + H(+)</text>
        <dbReference type="Rhea" id="RHEA:25321"/>
        <dbReference type="ChEBI" id="CHEBI:15378"/>
        <dbReference type="ChEBI" id="CHEBI:57781"/>
        <dbReference type="ChEBI" id="CHEBI:57856"/>
        <dbReference type="ChEBI" id="CHEBI:58641"/>
        <dbReference type="ChEBI" id="CHEBI:59789"/>
        <dbReference type="EC" id="2.1.1.103"/>
    </reaction>
    <physiologicalReaction direction="left-to-right" evidence="8">
        <dbReference type="Rhea" id="RHEA:25322"/>
    </physiologicalReaction>
</comment>
<comment type="caution">
    <text evidence="10">The sequence shown here is derived from an EMBL/GenBank/DDBJ whole genome shotgun (WGS) entry which is preliminary data.</text>
</comment>
<protein>
    <recommendedName>
        <fullName evidence="5">phosphoethanolamine N-methyltransferase</fullName>
        <ecNumber evidence="5">2.1.1.103</ecNumber>
    </recommendedName>
</protein>
<dbReference type="InterPro" id="IPR029063">
    <property type="entry name" value="SAM-dependent_MTases_sf"/>
</dbReference>